<evidence type="ECO:0000313" key="2">
    <source>
        <dbReference type="Proteomes" id="UP000289440"/>
    </source>
</evidence>
<dbReference type="AlphaFoldDB" id="A0A449A6I4"/>
<geneLocation type="plasmid" evidence="1">
    <name>2</name>
</geneLocation>
<reference evidence="1 2" key="1">
    <citation type="submission" date="2019-01" db="EMBL/GenBank/DDBJ databases">
        <authorList>
            <consortium name="Pathogen Informatics"/>
        </authorList>
    </citation>
    <scope>NUCLEOTIDE SEQUENCE [LARGE SCALE GENOMIC DNA]</scope>
    <source>
        <strain evidence="1 2">NCTC10166</strain>
        <plasmid evidence="2">2</plasmid>
    </source>
</reference>
<dbReference type="KEGG" id="mnu:NCTC10166_00840"/>
<evidence type="ECO:0000313" key="1">
    <source>
        <dbReference type="EMBL" id="VEU59854.1"/>
    </source>
</evidence>
<name>A0A449A6I4_9BACT</name>
<sequence>MRDAIKDKNVLGFSLRNYYTNDKDSVNYSENEILDFQTII</sequence>
<organism evidence="1 2">
    <name type="scientific">Mesomycoplasma neurolyticum</name>
    <dbReference type="NCBI Taxonomy" id="2120"/>
    <lineage>
        <taxon>Bacteria</taxon>
        <taxon>Bacillati</taxon>
        <taxon>Mycoplasmatota</taxon>
        <taxon>Mycoplasmoidales</taxon>
        <taxon>Metamycoplasmataceae</taxon>
        <taxon>Mesomycoplasma</taxon>
    </lineage>
</organism>
<keyword evidence="1" id="KW-0614">Plasmid</keyword>
<keyword evidence="2" id="KW-1185">Reference proteome</keyword>
<accession>A0A449A6I4</accession>
<dbReference type="EMBL" id="LR214952">
    <property type="protein sequence ID" value="VEU59854.1"/>
    <property type="molecule type" value="Genomic_DNA"/>
</dbReference>
<proteinExistence type="predicted"/>
<gene>
    <name evidence="1" type="ORF">NCTC10166_00840</name>
</gene>
<protein>
    <submittedName>
        <fullName evidence="1">Uncharacterized protein</fullName>
    </submittedName>
</protein>
<dbReference type="Proteomes" id="UP000289440">
    <property type="component" value="Plasmid 2"/>
</dbReference>
<dbReference type="RefSeq" id="WP_276310800.1">
    <property type="nucleotide sequence ID" value="NZ_LR214952.1"/>
</dbReference>